<dbReference type="GO" id="GO:0003997">
    <property type="term" value="F:acyl-CoA oxidase activity"/>
    <property type="evidence" value="ECO:0007669"/>
    <property type="project" value="InterPro"/>
</dbReference>
<dbReference type="Pfam" id="PF22924">
    <property type="entry name" value="ACOX_C_alpha1"/>
    <property type="match status" value="1"/>
</dbReference>
<dbReference type="GO" id="GO:0005777">
    <property type="term" value="C:peroxisome"/>
    <property type="evidence" value="ECO:0007669"/>
    <property type="project" value="InterPro"/>
</dbReference>
<dbReference type="Proteomes" id="UP000076871">
    <property type="component" value="Unassembled WGS sequence"/>
</dbReference>
<dbReference type="InterPro" id="IPR046373">
    <property type="entry name" value="Acyl-CoA_Oxase/DH_mid-dom_sf"/>
</dbReference>
<dbReference type="GO" id="GO:0033540">
    <property type="term" value="P:fatty acid beta-oxidation using acyl-CoA oxidase"/>
    <property type="evidence" value="ECO:0007669"/>
    <property type="project" value="TreeGrafter"/>
</dbReference>
<gene>
    <name evidence="2" type="ORF">LAESUDRAFT_730895</name>
</gene>
<feature type="domain" description="Acyl-CoA oxidase C-alpha1" evidence="1">
    <location>
        <begin position="256"/>
        <end position="392"/>
    </location>
</feature>
<accession>A0A165BX86</accession>
<dbReference type="InParanoid" id="A0A165BX86"/>
<dbReference type="STRING" id="1314785.A0A165BX86"/>
<dbReference type="InterPro" id="IPR012258">
    <property type="entry name" value="Acyl-CoA_oxidase"/>
</dbReference>
<dbReference type="EMBL" id="KV427659">
    <property type="protein sequence ID" value="KZT01816.1"/>
    <property type="molecule type" value="Genomic_DNA"/>
</dbReference>
<dbReference type="GO" id="GO:0005504">
    <property type="term" value="F:fatty acid binding"/>
    <property type="evidence" value="ECO:0007669"/>
    <property type="project" value="TreeGrafter"/>
</dbReference>
<name>A0A165BX86_9APHY</name>
<dbReference type="OrthoDB" id="538336at2759"/>
<evidence type="ECO:0000313" key="3">
    <source>
        <dbReference type="Proteomes" id="UP000076871"/>
    </source>
</evidence>
<dbReference type="PANTHER" id="PTHR10909:SF382">
    <property type="entry name" value="ACYL-COENZYME A OXIDASE"/>
    <property type="match status" value="1"/>
</dbReference>
<dbReference type="GeneID" id="63826951"/>
<dbReference type="GO" id="GO:0071949">
    <property type="term" value="F:FAD binding"/>
    <property type="evidence" value="ECO:0007669"/>
    <property type="project" value="InterPro"/>
</dbReference>
<sequence length="559" mass="61546">MYLTRQLAQSALFQPYAEDLSLDERIRLSYERARQVGRLYALTAHDVLTLSPKFWDLHIDPICTMDGAMLSLLTLQYNLCAGTLAMFSGRQPHLNDVLKEVLAFNVSGQFCLTEVGHGLNVFHMETTATLLSNGEFDLHTPSESSAKFMPPTSPTGIPCIAVVFARTVVEDEDRGVKPFIVRLNDGTTMESGVICKLLPQRGGSRPLNHSMTYFNHVRLPSSALLGSIEKPADFRASFFESISRVAVGTLALGSNCLPALQVSSYIAARYSLRRMVVDRDGSQKPIMGFQTQKAPIVTVLAQSFVMQALHTKAVSIFRDVSFDFRIRHAMATILKVVMVTHAQAAQLMLGDRCGAQGLFEVNQLSAMHADLRGSAIAEGDMLVISIRLATELLLGRYAVPDTTNADSILAKHERGMFDELRGLLAKTGGHRSTGYNQLVLPECSNLVLAIGHRMAYDAAIEMEVDACLVDLYVASCVKADPAWYAEKMGLSRMDQKIMEVTAVEAVYDRLEEFLTRLDVEPYVSAPIVSQDRWTEFVGLLKTFKGEASVNVTKSTTVSA</sequence>
<dbReference type="InterPro" id="IPR036250">
    <property type="entry name" value="AcylCo_DH-like_C"/>
</dbReference>
<evidence type="ECO:0000313" key="2">
    <source>
        <dbReference type="EMBL" id="KZT01816.1"/>
    </source>
</evidence>
<keyword evidence="3" id="KW-1185">Reference proteome</keyword>
<organism evidence="2 3">
    <name type="scientific">Laetiporus sulphureus 93-53</name>
    <dbReference type="NCBI Taxonomy" id="1314785"/>
    <lineage>
        <taxon>Eukaryota</taxon>
        <taxon>Fungi</taxon>
        <taxon>Dikarya</taxon>
        <taxon>Basidiomycota</taxon>
        <taxon>Agaricomycotina</taxon>
        <taxon>Agaricomycetes</taxon>
        <taxon>Polyporales</taxon>
        <taxon>Laetiporus</taxon>
    </lineage>
</organism>
<proteinExistence type="predicted"/>
<dbReference type="PANTHER" id="PTHR10909">
    <property type="entry name" value="ELECTRON TRANSPORT OXIDOREDUCTASE"/>
    <property type="match status" value="1"/>
</dbReference>
<evidence type="ECO:0000259" key="1">
    <source>
        <dbReference type="Pfam" id="PF22924"/>
    </source>
</evidence>
<dbReference type="SUPFAM" id="SSF56645">
    <property type="entry name" value="Acyl-CoA dehydrogenase NM domain-like"/>
    <property type="match status" value="1"/>
</dbReference>
<dbReference type="Gene3D" id="2.40.110.10">
    <property type="entry name" value="Butyryl-CoA Dehydrogenase, subunit A, domain 2"/>
    <property type="match status" value="1"/>
</dbReference>
<reference evidence="2 3" key="1">
    <citation type="journal article" date="2016" name="Mol. Biol. Evol.">
        <title>Comparative Genomics of Early-Diverging Mushroom-Forming Fungi Provides Insights into the Origins of Lignocellulose Decay Capabilities.</title>
        <authorList>
            <person name="Nagy L.G."/>
            <person name="Riley R."/>
            <person name="Tritt A."/>
            <person name="Adam C."/>
            <person name="Daum C."/>
            <person name="Floudas D."/>
            <person name="Sun H."/>
            <person name="Yadav J.S."/>
            <person name="Pangilinan J."/>
            <person name="Larsson K.H."/>
            <person name="Matsuura K."/>
            <person name="Barry K."/>
            <person name="Labutti K."/>
            <person name="Kuo R."/>
            <person name="Ohm R.A."/>
            <person name="Bhattacharya S.S."/>
            <person name="Shirouzu T."/>
            <person name="Yoshinaga Y."/>
            <person name="Martin F.M."/>
            <person name="Grigoriev I.V."/>
            <person name="Hibbett D.S."/>
        </authorList>
    </citation>
    <scope>NUCLEOTIDE SEQUENCE [LARGE SCALE GENOMIC DNA]</scope>
    <source>
        <strain evidence="2 3">93-53</strain>
    </source>
</reference>
<dbReference type="InterPro" id="IPR055060">
    <property type="entry name" value="ACOX_C_alpha1"/>
</dbReference>
<protein>
    <submittedName>
        <fullName evidence="2">Acyl-CoA dehydrogenase NM domain-like protein</fullName>
    </submittedName>
</protein>
<dbReference type="AlphaFoldDB" id="A0A165BX86"/>
<dbReference type="RefSeq" id="XP_040759556.1">
    <property type="nucleotide sequence ID" value="XM_040909922.1"/>
</dbReference>
<dbReference type="InterPro" id="IPR009100">
    <property type="entry name" value="AcylCoA_DH/oxidase_NM_dom_sf"/>
</dbReference>
<dbReference type="SUPFAM" id="SSF47203">
    <property type="entry name" value="Acyl-CoA dehydrogenase C-terminal domain-like"/>
    <property type="match status" value="1"/>
</dbReference>
<dbReference type="Gene3D" id="1.20.140.10">
    <property type="entry name" value="Butyryl-CoA Dehydrogenase, subunit A, domain 3"/>
    <property type="match status" value="1"/>
</dbReference>
<dbReference type="GO" id="GO:0055088">
    <property type="term" value="P:lipid homeostasis"/>
    <property type="evidence" value="ECO:0007669"/>
    <property type="project" value="TreeGrafter"/>
</dbReference>